<comment type="caution">
    <text evidence="7">The sequence shown here is derived from an EMBL/GenBank/DDBJ whole genome shotgun (WGS) entry which is preliminary data.</text>
</comment>
<protein>
    <recommendedName>
        <fullName evidence="9">Protein Mpv17</fullName>
    </recommendedName>
</protein>
<dbReference type="PANTHER" id="PTHR11266:SF17">
    <property type="entry name" value="PROTEIN MPV17"/>
    <property type="match status" value="1"/>
</dbReference>
<dbReference type="Pfam" id="PF04117">
    <property type="entry name" value="Mpv17_PMP22"/>
    <property type="match status" value="1"/>
</dbReference>
<feature type="transmembrane region" description="Helical" evidence="6">
    <location>
        <begin position="118"/>
        <end position="136"/>
    </location>
</feature>
<dbReference type="EMBL" id="JABFUD020000012">
    <property type="protein sequence ID" value="KAI5072607.1"/>
    <property type="molecule type" value="Genomic_DNA"/>
</dbReference>
<sequence>MAAVPLHGVWGWYKQQLAVSPLRTQLLSSSLIWAVGDVLAQFISFKHTQSTLSLSSKQGTTIKAEAFDIDWKRVLTLSFFGAAFVAPVGHWWYESLEYVVTKQLKFQASSLKSTSTKLIADTFLLGPLHLLAFLTYMGAASGKTMEEIKVMLKRDYIPALVTEGAFWPLVQAFNFRFVPVKHQLLYVNGFCLVDSVFLSWFKFQEDAAWKRWLLSHVAPKHQ</sequence>
<proteinExistence type="inferred from homology"/>
<evidence type="ECO:0000256" key="5">
    <source>
        <dbReference type="ARBA" id="ARBA00023136"/>
    </source>
</evidence>
<keyword evidence="5 6" id="KW-0472">Membrane</keyword>
<comment type="subcellular location">
    <subcellularLocation>
        <location evidence="1">Membrane</location>
        <topology evidence="1">Multi-pass membrane protein</topology>
    </subcellularLocation>
</comment>
<dbReference type="PANTHER" id="PTHR11266">
    <property type="entry name" value="PEROXISOMAL MEMBRANE PROTEIN 2, PXMP2 MPV17"/>
    <property type="match status" value="1"/>
</dbReference>
<keyword evidence="3 6" id="KW-0812">Transmembrane</keyword>
<evidence type="ECO:0000256" key="1">
    <source>
        <dbReference type="ARBA" id="ARBA00004141"/>
    </source>
</evidence>
<evidence type="ECO:0000256" key="2">
    <source>
        <dbReference type="ARBA" id="ARBA00006824"/>
    </source>
</evidence>
<feature type="transmembrane region" description="Helical" evidence="6">
    <location>
        <begin position="74"/>
        <end position="93"/>
    </location>
</feature>
<evidence type="ECO:0000256" key="6">
    <source>
        <dbReference type="RuleBase" id="RU363053"/>
    </source>
</evidence>
<comment type="similarity">
    <text evidence="2 6">Belongs to the peroxisomal membrane protein PXMP2/4 family.</text>
</comment>
<keyword evidence="8" id="KW-1185">Reference proteome</keyword>
<organism evidence="7 8">
    <name type="scientific">Adiantum capillus-veneris</name>
    <name type="common">Maidenhair fern</name>
    <dbReference type="NCBI Taxonomy" id="13818"/>
    <lineage>
        <taxon>Eukaryota</taxon>
        <taxon>Viridiplantae</taxon>
        <taxon>Streptophyta</taxon>
        <taxon>Embryophyta</taxon>
        <taxon>Tracheophyta</taxon>
        <taxon>Polypodiopsida</taxon>
        <taxon>Polypodiidae</taxon>
        <taxon>Polypodiales</taxon>
        <taxon>Pteridineae</taxon>
        <taxon>Pteridaceae</taxon>
        <taxon>Vittarioideae</taxon>
        <taxon>Adiantum</taxon>
    </lineage>
</organism>
<evidence type="ECO:0000313" key="8">
    <source>
        <dbReference type="Proteomes" id="UP000886520"/>
    </source>
</evidence>
<dbReference type="OrthoDB" id="10267969at2759"/>
<keyword evidence="4 6" id="KW-1133">Transmembrane helix</keyword>
<name>A0A9D4ZFY8_ADICA</name>
<dbReference type="InterPro" id="IPR007248">
    <property type="entry name" value="Mpv17_PMP22"/>
</dbReference>
<evidence type="ECO:0000313" key="7">
    <source>
        <dbReference type="EMBL" id="KAI5072607.1"/>
    </source>
</evidence>
<evidence type="ECO:0000256" key="4">
    <source>
        <dbReference type="ARBA" id="ARBA00022989"/>
    </source>
</evidence>
<dbReference type="Proteomes" id="UP000886520">
    <property type="component" value="Chromosome 12"/>
</dbReference>
<dbReference type="AlphaFoldDB" id="A0A9D4ZFY8"/>
<gene>
    <name evidence="7" type="ORF">GOP47_0012713</name>
</gene>
<evidence type="ECO:0008006" key="9">
    <source>
        <dbReference type="Google" id="ProtNLM"/>
    </source>
</evidence>
<accession>A0A9D4ZFY8</accession>
<evidence type="ECO:0000256" key="3">
    <source>
        <dbReference type="ARBA" id="ARBA00022692"/>
    </source>
</evidence>
<dbReference type="GO" id="GO:0016020">
    <property type="term" value="C:membrane"/>
    <property type="evidence" value="ECO:0007669"/>
    <property type="project" value="UniProtKB-SubCell"/>
</dbReference>
<dbReference type="GO" id="GO:0005737">
    <property type="term" value="C:cytoplasm"/>
    <property type="evidence" value="ECO:0007669"/>
    <property type="project" value="TreeGrafter"/>
</dbReference>
<reference evidence="7" key="1">
    <citation type="submission" date="2021-01" db="EMBL/GenBank/DDBJ databases">
        <title>Adiantum capillus-veneris genome.</title>
        <authorList>
            <person name="Fang Y."/>
            <person name="Liao Q."/>
        </authorList>
    </citation>
    <scope>NUCLEOTIDE SEQUENCE</scope>
    <source>
        <strain evidence="7">H3</strain>
        <tissue evidence="7">Leaf</tissue>
    </source>
</reference>